<dbReference type="AlphaFoldDB" id="A0A8J2K7F7"/>
<reference evidence="2" key="1">
    <citation type="submission" date="2021-06" db="EMBL/GenBank/DDBJ databases">
        <authorList>
            <person name="Hodson N. C."/>
            <person name="Mongue J. A."/>
            <person name="Jaron S. K."/>
        </authorList>
    </citation>
    <scope>NUCLEOTIDE SEQUENCE</scope>
</reference>
<proteinExistence type="predicted"/>
<dbReference type="Proteomes" id="UP000708208">
    <property type="component" value="Unassembled WGS sequence"/>
</dbReference>
<evidence type="ECO:0000313" key="2">
    <source>
        <dbReference type="EMBL" id="CAG7730884.1"/>
    </source>
</evidence>
<feature type="non-terminal residue" evidence="2">
    <location>
        <position position="27"/>
    </location>
</feature>
<accession>A0A8J2K7F7</accession>
<name>A0A8J2K7F7_9HEXA</name>
<feature type="region of interest" description="Disordered" evidence="1">
    <location>
        <begin position="1"/>
        <end position="27"/>
    </location>
</feature>
<dbReference type="EMBL" id="CAJVCH010201899">
    <property type="protein sequence ID" value="CAG7730884.1"/>
    <property type="molecule type" value="Genomic_DNA"/>
</dbReference>
<organism evidence="2 3">
    <name type="scientific">Allacma fusca</name>
    <dbReference type="NCBI Taxonomy" id="39272"/>
    <lineage>
        <taxon>Eukaryota</taxon>
        <taxon>Metazoa</taxon>
        <taxon>Ecdysozoa</taxon>
        <taxon>Arthropoda</taxon>
        <taxon>Hexapoda</taxon>
        <taxon>Collembola</taxon>
        <taxon>Symphypleona</taxon>
        <taxon>Sminthuridae</taxon>
        <taxon>Allacma</taxon>
    </lineage>
</organism>
<evidence type="ECO:0000256" key="1">
    <source>
        <dbReference type="SAM" id="MobiDB-lite"/>
    </source>
</evidence>
<sequence length="27" mass="3030">MKYLGDCENGEEKGEMGEASVQNARRK</sequence>
<protein>
    <submittedName>
        <fullName evidence="2">Uncharacterized protein</fullName>
    </submittedName>
</protein>
<evidence type="ECO:0000313" key="3">
    <source>
        <dbReference type="Proteomes" id="UP000708208"/>
    </source>
</evidence>
<gene>
    <name evidence="2" type="ORF">AFUS01_LOCUS19499</name>
</gene>
<keyword evidence="3" id="KW-1185">Reference proteome</keyword>
<comment type="caution">
    <text evidence="2">The sequence shown here is derived from an EMBL/GenBank/DDBJ whole genome shotgun (WGS) entry which is preliminary data.</text>
</comment>